<feature type="domain" description="NIPSNAP" evidence="1">
    <location>
        <begin position="7"/>
        <end position="109"/>
    </location>
</feature>
<reference evidence="3" key="1">
    <citation type="journal article" date="2019" name="Int. J. Syst. Evol. Microbiol.">
        <title>The Global Catalogue of Microorganisms (GCM) 10K type strain sequencing project: providing services to taxonomists for standard genome sequencing and annotation.</title>
        <authorList>
            <consortium name="The Broad Institute Genomics Platform"/>
            <consortium name="The Broad Institute Genome Sequencing Center for Infectious Disease"/>
            <person name="Wu L."/>
            <person name="Ma J."/>
        </authorList>
    </citation>
    <scope>NUCLEOTIDE SEQUENCE [LARGE SCALE GENOMIC DNA]</scope>
    <source>
        <strain evidence="3">CGMCC 4.7677</strain>
    </source>
</reference>
<evidence type="ECO:0000313" key="3">
    <source>
        <dbReference type="Proteomes" id="UP000605897"/>
    </source>
</evidence>
<gene>
    <name evidence="2" type="ORF">GCM10017786_06660</name>
</gene>
<dbReference type="SUPFAM" id="SSF54909">
    <property type="entry name" value="Dimeric alpha+beta barrel"/>
    <property type="match status" value="1"/>
</dbReference>
<name>A0ABQ3ICQ5_9PSEU</name>
<sequence length="111" mass="12359">MADTRTFELRTYTAVPGKLDALLTRFREHAVPLFEKHGMTSIGYWVQTDDEGNPTENLVYLVAHASREAAAESWAAFWADPDWIAARSSGEQVTASATSTFLDPTDFSPLY</sequence>
<dbReference type="EMBL" id="BNAU01000001">
    <property type="protein sequence ID" value="GHE79454.1"/>
    <property type="molecule type" value="Genomic_DNA"/>
</dbReference>
<evidence type="ECO:0000313" key="2">
    <source>
        <dbReference type="EMBL" id="GHE79454.1"/>
    </source>
</evidence>
<comment type="caution">
    <text evidence="2">The sequence shown here is derived from an EMBL/GenBank/DDBJ whole genome shotgun (WGS) entry which is preliminary data.</text>
</comment>
<dbReference type="RefSeq" id="WP_191242987.1">
    <property type="nucleotide sequence ID" value="NZ_BNAU01000001.1"/>
</dbReference>
<keyword evidence="3" id="KW-1185">Reference proteome</keyword>
<dbReference type="InterPro" id="IPR011008">
    <property type="entry name" value="Dimeric_a/b-barrel"/>
</dbReference>
<proteinExistence type="predicted"/>
<accession>A0ABQ3ICQ5</accession>
<dbReference type="InterPro" id="IPR012577">
    <property type="entry name" value="NIPSNAP"/>
</dbReference>
<dbReference type="Gene3D" id="3.30.70.100">
    <property type="match status" value="1"/>
</dbReference>
<dbReference type="Pfam" id="PF07978">
    <property type="entry name" value="NIPSNAP"/>
    <property type="match status" value="1"/>
</dbReference>
<dbReference type="Proteomes" id="UP000605897">
    <property type="component" value="Unassembled WGS sequence"/>
</dbReference>
<organism evidence="2 3">
    <name type="scientific">Amycolatopsis deserti</name>
    <dbReference type="NCBI Taxonomy" id="185696"/>
    <lineage>
        <taxon>Bacteria</taxon>
        <taxon>Bacillati</taxon>
        <taxon>Actinomycetota</taxon>
        <taxon>Actinomycetes</taxon>
        <taxon>Pseudonocardiales</taxon>
        <taxon>Pseudonocardiaceae</taxon>
        <taxon>Amycolatopsis</taxon>
    </lineage>
</organism>
<evidence type="ECO:0000259" key="1">
    <source>
        <dbReference type="Pfam" id="PF07978"/>
    </source>
</evidence>
<protein>
    <submittedName>
        <fullName evidence="2">NIPSNAP family protein</fullName>
    </submittedName>
</protein>